<name>A0A844Z8Z1_9SPHN</name>
<dbReference type="OrthoDB" id="9799836at2"/>
<dbReference type="PANTHER" id="PTHR34215">
    <property type="entry name" value="BLL0784 PROTEIN"/>
    <property type="match status" value="1"/>
</dbReference>
<dbReference type="SUPFAM" id="SSF64376">
    <property type="entry name" value="YlxR-like"/>
    <property type="match status" value="1"/>
</dbReference>
<evidence type="ECO:0000259" key="2">
    <source>
        <dbReference type="Pfam" id="PF04296"/>
    </source>
</evidence>
<accession>A0A844Z8Z1</accession>
<feature type="region of interest" description="Disordered" evidence="1">
    <location>
        <begin position="236"/>
        <end position="263"/>
    </location>
</feature>
<dbReference type="InterPro" id="IPR037465">
    <property type="entry name" value="YlxR"/>
</dbReference>
<dbReference type="Proteomes" id="UP000460290">
    <property type="component" value="Unassembled WGS sequence"/>
</dbReference>
<evidence type="ECO:0000313" key="3">
    <source>
        <dbReference type="EMBL" id="MXO84278.1"/>
    </source>
</evidence>
<protein>
    <submittedName>
        <fullName evidence="3">DUF448 domain-containing protein</fullName>
    </submittedName>
</protein>
<keyword evidence="4" id="KW-1185">Reference proteome</keyword>
<comment type="caution">
    <text evidence="3">The sequence shown here is derived from an EMBL/GenBank/DDBJ whole genome shotgun (WGS) entry which is preliminary data.</text>
</comment>
<feature type="region of interest" description="Disordered" evidence="1">
    <location>
        <begin position="1"/>
        <end position="27"/>
    </location>
</feature>
<dbReference type="Pfam" id="PF04296">
    <property type="entry name" value="YlxR"/>
    <property type="match status" value="1"/>
</dbReference>
<gene>
    <name evidence="3" type="ORF">GRI35_12950</name>
</gene>
<dbReference type="Gene3D" id="3.30.1230.10">
    <property type="entry name" value="YlxR-like"/>
    <property type="match status" value="1"/>
</dbReference>
<proteinExistence type="predicted"/>
<dbReference type="InterPro" id="IPR007393">
    <property type="entry name" value="YlxR_dom"/>
</dbReference>
<organism evidence="3 4">
    <name type="scientific">Pontixanthobacter aestiaquae</name>
    <dbReference type="NCBI Taxonomy" id="1509367"/>
    <lineage>
        <taxon>Bacteria</taxon>
        <taxon>Pseudomonadati</taxon>
        <taxon>Pseudomonadota</taxon>
        <taxon>Alphaproteobacteria</taxon>
        <taxon>Sphingomonadales</taxon>
        <taxon>Erythrobacteraceae</taxon>
        <taxon>Pontixanthobacter</taxon>
    </lineage>
</organism>
<dbReference type="PANTHER" id="PTHR34215:SF1">
    <property type="entry name" value="YLXR DOMAIN-CONTAINING PROTEIN"/>
    <property type="match status" value="1"/>
</dbReference>
<feature type="domain" description="YlxR" evidence="2">
    <location>
        <begin position="29"/>
        <end position="103"/>
    </location>
</feature>
<evidence type="ECO:0000313" key="4">
    <source>
        <dbReference type="Proteomes" id="UP000460290"/>
    </source>
</evidence>
<sequence length="263" mass="27885">MRTPPHETVASDISEAATGRGHKASAPERRCILSGEVSSKDELIRLAISPAKKDGTSDVLPDPLARAPGRGAWLGATRAELAEALTAGKLRGALARAFKGAKLTVPDDLPNLIETALSSLLLDRLGLEMRAGKLILGSDRIAEQARSGRIALLLHASDASEDGRKKLDQAWRVGREEEGSGGRPEGRGITLPLDRAALSVALGRDNVVHMALADDKSAERVQSVLTRLMHFLRADKPLKSSGEPNTGEVHAAPVQNDELSTEG</sequence>
<dbReference type="InterPro" id="IPR029064">
    <property type="entry name" value="Ribosomal_eL30-like_sf"/>
</dbReference>
<dbReference type="Gene3D" id="3.30.1330.30">
    <property type="match status" value="1"/>
</dbReference>
<dbReference type="InterPro" id="IPR035931">
    <property type="entry name" value="YlxR-like_sf"/>
</dbReference>
<dbReference type="SUPFAM" id="SSF55315">
    <property type="entry name" value="L30e-like"/>
    <property type="match status" value="1"/>
</dbReference>
<reference evidence="3 4" key="1">
    <citation type="submission" date="2019-12" db="EMBL/GenBank/DDBJ databases">
        <title>Genomic-based taxomic classification of the family Erythrobacteraceae.</title>
        <authorList>
            <person name="Xu L."/>
        </authorList>
    </citation>
    <scope>NUCLEOTIDE SEQUENCE [LARGE SCALE GENOMIC DNA]</scope>
    <source>
        <strain evidence="3 4">KCTC 42006</strain>
    </source>
</reference>
<dbReference type="AlphaFoldDB" id="A0A844Z8Z1"/>
<evidence type="ECO:0000256" key="1">
    <source>
        <dbReference type="SAM" id="MobiDB-lite"/>
    </source>
</evidence>
<dbReference type="EMBL" id="WTYZ01000001">
    <property type="protein sequence ID" value="MXO84278.1"/>
    <property type="molecule type" value="Genomic_DNA"/>
</dbReference>
<dbReference type="RefSeq" id="WP_160614531.1">
    <property type="nucleotide sequence ID" value="NZ_JAUFQM010000001.1"/>
</dbReference>